<dbReference type="Proteomes" id="UP000002484">
    <property type="component" value="Chromosome"/>
</dbReference>
<dbReference type="Pfam" id="PF12728">
    <property type="entry name" value="HTH_17"/>
    <property type="match status" value="1"/>
</dbReference>
<dbReference type="HOGENOM" id="CLU_140176_14_1_11"/>
<proteinExistence type="predicted"/>
<sequence length="63" mass="6766">MTKLLLTPAEAADQLGIGRSTVYELMAAGELESLCIGRARRIPYDALAAYIDRLRGQQNGTAA</sequence>
<evidence type="ECO:0000259" key="1">
    <source>
        <dbReference type="Pfam" id="PF12728"/>
    </source>
</evidence>
<feature type="domain" description="Helix-turn-helix" evidence="1">
    <location>
        <begin position="5"/>
        <end position="53"/>
    </location>
</feature>
<protein>
    <submittedName>
        <fullName evidence="2">DNA binding domain protein, excisionase family</fullName>
    </submittedName>
</protein>
<gene>
    <name evidence="2" type="ordered locus">FraEuI1c_0023</name>
</gene>
<dbReference type="RefSeq" id="WP_013421234.1">
    <property type="nucleotide sequence ID" value="NC_014666.1"/>
</dbReference>
<dbReference type="GO" id="GO:0003677">
    <property type="term" value="F:DNA binding"/>
    <property type="evidence" value="ECO:0007669"/>
    <property type="project" value="InterPro"/>
</dbReference>
<name>E3J273_PSEI1</name>
<dbReference type="KEGG" id="fri:FraEuI1c_0023"/>
<reference evidence="2 3" key="1">
    <citation type="submission" date="2010-10" db="EMBL/GenBank/DDBJ databases">
        <title>Complete sequence of Frankia sp. EuI1c.</title>
        <authorList>
            <consortium name="US DOE Joint Genome Institute"/>
            <person name="Lucas S."/>
            <person name="Copeland A."/>
            <person name="Lapidus A."/>
            <person name="Cheng J.-F."/>
            <person name="Bruce D."/>
            <person name="Goodwin L."/>
            <person name="Pitluck S."/>
            <person name="Chertkov O."/>
            <person name="Detter J.C."/>
            <person name="Han C."/>
            <person name="Tapia R."/>
            <person name="Land M."/>
            <person name="Hauser L."/>
            <person name="Jeffries C."/>
            <person name="Kyrpides N."/>
            <person name="Ivanova N."/>
            <person name="Mikhailova N."/>
            <person name="Beauchemin N."/>
            <person name="Sen A."/>
            <person name="Sur S.A."/>
            <person name="Gtari M."/>
            <person name="Wall L."/>
            <person name="Tisa L."/>
            <person name="Woyke T."/>
        </authorList>
    </citation>
    <scope>NUCLEOTIDE SEQUENCE [LARGE SCALE GENOMIC DNA]</scope>
    <source>
        <strain evidence="3">DSM 45817 / CECT 9037 / EuI1c</strain>
    </source>
</reference>
<dbReference type="InParanoid" id="E3J273"/>
<dbReference type="InterPro" id="IPR010093">
    <property type="entry name" value="SinI_DNA-bd"/>
</dbReference>
<dbReference type="NCBIfam" id="TIGR01764">
    <property type="entry name" value="excise"/>
    <property type="match status" value="1"/>
</dbReference>
<accession>E3J273</accession>
<evidence type="ECO:0000313" key="2">
    <source>
        <dbReference type="EMBL" id="ADP78111.1"/>
    </source>
</evidence>
<dbReference type="STRING" id="298654.FraEuI1c_0023"/>
<dbReference type="InterPro" id="IPR041657">
    <property type="entry name" value="HTH_17"/>
</dbReference>
<dbReference type="eggNOG" id="COG3311">
    <property type="taxonomic scope" value="Bacteria"/>
</dbReference>
<dbReference type="OrthoDB" id="1093249at2"/>
<evidence type="ECO:0000313" key="3">
    <source>
        <dbReference type="Proteomes" id="UP000002484"/>
    </source>
</evidence>
<organism evidence="2 3">
    <name type="scientific">Pseudofrankia inefficax (strain DSM 45817 / CECT 9037 / DDB 130130 / EuI1c)</name>
    <name type="common">Frankia inefficax</name>
    <dbReference type="NCBI Taxonomy" id="298654"/>
    <lineage>
        <taxon>Bacteria</taxon>
        <taxon>Bacillati</taxon>
        <taxon>Actinomycetota</taxon>
        <taxon>Actinomycetes</taxon>
        <taxon>Frankiales</taxon>
        <taxon>Frankiaceae</taxon>
        <taxon>Pseudofrankia</taxon>
    </lineage>
</organism>
<dbReference type="EMBL" id="CP002299">
    <property type="protein sequence ID" value="ADP78111.1"/>
    <property type="molecule type" value="Genomic_DNA"/>
</dbReference>
<keyword evidence="3" id="KW-1185">Reference proteome</keyword>
<dbReference type="AlphaFoldDB" id="E3J273"/>